<dbReference type="PANTHER" id="PTHR12548:SF9">
    <property type="entry name" value="TRANSCRIPTION FACTOR DP"/>
    <property type="match status" value="1"/>
</dbReference>
<dbReference type="VEuPathDB" id="TrichDB:TVAGG3_1008020"/>
<dbReference type="SMART" id="SM01372">
    <property type="entry name" value="E2F_TDP"/>
    <property type="match status" value="1"/>
</dbReference>
<dbReference type="STRING" id="5722.A2FFL4"/>
<name>A2FFL4_TRIV3</name>
<protein>
    <recommendedName>
        <fullName evidence="2">E2F/DP family winged-helix DNA-binding domain-containing protein</fullName>
    </recommendedName>
</protein>
<dbReference type="GO" id="GO:0051726">
    <property type="term" value="P:regulation of cell cycle"/>
    <property type="evidence" value="ECO:0007669"/>
    <property type="project" value="InterPro"/>
</dbReference>
<sequence length="220" mass="25005">MTENKDKVCLKALAPRLLELLLELGETTSESIATILINNLIQENPHSFSQETVRRRIYDVINVLSATGIIEKDGKKLNWRGLKRQNPGAEAEQAPKPNAPSPLVLKQRSLFLKLRILAAYKALIQKNFPNRKPPNALPARVMVFGTASNEIKTTRLGRHEIKIELRERPTHFFSPTDIILHVQFPPQLIHDLLEINPLFAKYSKEVIDHMLESQQNGMPV</sequence>
<dbReference type="GO" id="GO:0005634">
    <property type="term" value="C:nucleus"/>
    <property type="evidence" value="ECO:0000318"/>
    <property type="project" value="GO_Central"/>
</dbReference>
<keyword evidence="1" id="KW-0804">Transcription</keyword>
<dbReference type="PANTHER" id="PTHR12548">
    <property type="entry name" value="TRANSCRIPTION FACTOR DP"/>
    <property type="match status" value="1"/>
</dbReference>
<evidence type="ECO:0000313" key="3">
    <source>
        <dbReference type="EMBL" id="EAX96293.1"/>
    </source>
</evidence>
<evidence type="ECO:0000256" key="1">
    <source>
        <dbReference type="RuleBase" id="RU003796"/>
    </source>
</evidence>
<dbReference type="InterPro" id="IPR015648">
    <property type="entry name" value="Transcrpt_fac_DP"/>
</dbReference>
<comment type="similarity">
    <text evidence="1">Belongs to the E2F/DP family.</text>
</comment>
<keyword evidence="4" id="KW-1185">Reference proteome</keyword>
<dbReference type="RefSeq" id="XP_001309223.1">
    <property type="nucleotide sequence ID" value="XM_001309222.1"/>
</dbReference>
<dbReference type="OrthoDB" id="552115at2759"/>
<evidence type="ECO:0000259" key="2">
    <source>
        <dbReference type="SMART" id="SM01372"/>
    </source>
</evidence>
<reference evidence="3" key="1">
    <citation type="submission" date="2006-10" db="EMBL/GenBank/DDBJ databases">
        <authorList>
            <person name="Amadeo P."/>
            <person name="Zhao Q."/>
            <person name="Wortman J."/>
            <person name="Fraser-Liggett C."/>
            <person name="Carlton J."/>
        </authorList>
    </citation>
    <scope>NUCLEOTIDE SEQUENCE</scope>
    <source>
        <strain evidence="3">G3</strain>
    </source>
</reference>
<gene>
    <name evidence="3" type="ORF">TVAG_264170</name>
</gene>
<feature type="domain" description="E2F/DP family winged-helix DNA-binding" evidence="2">
    <location>
        <begin position="5"/>
        <end position="81"/>
    </location>
</feature>
<dbReference type="GO" id="GO:0000981">
    <property type="term" value="F:DNA-binding transcription factor activity, RNA polymerase II-specific"/>
    <property type="evidence" value="ECO:0000318"/>
    <property type="project" value="GO_Central"/>
</dbReference>
<reference evidence="3" key="2">
    <citation type="journal article" date="2007" name="Science">
        <title>Draft genome sequence of the sexually transmitted pathogen Trichomonas vaginalis.</title>
        <authorList>
            <person name="Carlton J.M."/>
            <person name="Hirt R.P."/>
            <person name="Silva J.C."/>
            <person name="Delcher A.L."/>
            <person name="Schatz M."/>
            <person name="Zhao Q."/>
            <person name="Wortman J.R."/>
            <person name="Bidwell S.L."/>
            <person name="Alsmark U.C.M."/>
            <person name="Besteiro S."/>
            <person name="Sicheritz-Ponten T."/>
            <person name="Noel C.J."/>
            <person name="Dacks J.B."/>
            <person name="Foster P.G."/>
            <person name="Simillion C."/>
            <person name="Van de Peer Y."/>
            <person name="Miranda-Saavedra D."/>
            <person name="Barton G.J."/>
            <person name="Westrop G.D."/>
            <person name="Mueller S."/>
            <person name="Dessi D."/>
            <person name="Fiori P.L."/>
            <person name="Ren Q."/>
            <person name="Paulsen I."/>
            <person name="Zhang H."/>
            <person name="Bastida-Corcuera F.D."/>
            <person name="Simoes-Barbosa A."/>
            <person name="Brown M.T."/>
            <person name="Hayes R.D."/>
            <person name="Mukherjee M."/>
            <person name="Okumura C.Y."/>
            <person name="Schneider R."/>
            <person name="Smith A.J."/>
            <person name="Vanacova S."/>
            <person name="Villalvazo M."/>
            <person name="Haas B.J."/>
            <person name="Pertea M."/>
            <person name="Feldblyum T.V."/>
            <person name="Utterback T.R."/>
            <person name="Shu C.L."/>
            <person name="Osoegawa K."/>
            <person name="de Jong P.J."/>
            <person name="Hrdy I."/>
            <person name="Horvathova L."/>
            <person name="Zubacova Z."/>
            <person name="Dolezal P."/>
            <person name="Malik S.B."/>
            <person name="Logsdon J.M. Jr."/>
            <person name="Henze K."/>
            <person name="Gupta A."/>
            <person name="Wang C.C."/>
            <person name="Dunne R.L."/>
            <person name="Upcroft J.A."/>
            <person name="Upcroft P."/>
            <person name="White O."/>
            <person name="Salzberg S.L."/>
            <person name="Tang P."/>
            <person name="Chiu C.-H."/>
            <person name="Lee Y.-S."/>
            <person name="Embley T.M."/>
            <person name="Coombs G.H."/>
            <person name="Mottram J.C."/>
            <person name="Tachezy J."/>
            <person name="Fraser-Liggett C.M."/>
            <person name="Johnson P.J."/>
        </authorList>
    </citation>
    <scope>NUCLEOTIDE SEQUENCE [LARGE SCALE GENOMIC DNA]</scope>
    <source>
        <strain evidence="3">G3</strain>
    </source>
</reference>
<dbReference type="GO" id="GO:0005667">
    <property type="term" value="C:transcription regulator complex"/>
    <property type="evidence" value="ECO:0007669"/>
    <property type="project" value="InterPro"/>
</dbReference>
<proteinExistence type="inferred from homology"/>
<dbReference type="SMR" id="A2FFL4"/>
<dbReference type="SUPFAM" id="SSF46785">
    <property type="entry name" value="Winged helix' DNA-binding domain"/>
    <property type="match status" value="1"/>
</dbReference>
<dbReference type="InterPro" id="IPR036390">
    <property type="entry name" value="WH_DNA-bd_sf"/>
</dbReference>
<dbReference type="InterPro" id="IPR036388">
    <property type="entry name" value="WH-like_DNA-bd_sf"/>
</dbReference>
<comment type="subcellular location">
    <subcellularLocation>
        <location evidence="1">Nucleus</location>
    </subcellularLocation>
</comment>
<keyword evidence="1" id="KW-0539">Nucleus</keyword>
<dbReference type="VEuPathDB" id="TrichDB:TVAG_264170"/>
<dbReference type="KEGG" id="tva:4754063"/>
<dbReference type="Proteomes" id="UP000001542">
    <property type="component" value="Unassembled WGS sequence"/>
</dbReference>
<evidence type="ECO:0000313" key="4">
    <source>
        <dbReference type="Proteomes" id="UP000001542"/>
    </source>
</evidence>
<dbReference type="AlphaFoldDB" id="A2FFL4"/>
<dbReference type="InParanoid" id="A2FFL4"/>
<accession>A2FFL4</accession>
<dbReference type="FunFam" id="1.10.10.10:FF:000360">
    <property type="entry name" value="Transcription factor Dp-1, a"/>
    <property type="match status" value="1"/>
</dbReference>
<keyword evidence="1" id="KW-0238">DNA-binding</keyword>
<organism evidence="3 4">
    <name type="scientific">Trichomonas vaginalis (strain ATCC PRA-98 / G3)</name>
    <dbReference type="NCBI Taxonomy" id="412133"/>
    <lineage>
        <taxon>Eukaryota</taxon>
        <taxon>Metamonada</taxon>
        <taxon>Parabasalia</taxon>
        <taxon>Trichomonadida</taxon>
        <taxon>Trichomonadidae</taxon>
        <taxon>Trichomonas</taxon>
    </lineage>
</organism>
<dbReference type="Pfam" id="PF02319">
    <property type="entry name" value="WHD_E2F_TDP"/>
    <property type="match status" value="1"/>
</dbReference>
<dbReference type="EMBL" id="DS113765">
    <property type="protein sequence ID" value="EAX96293.1"/>
    <property type="molecule type" value="Genomic_DNA"/>
</dbReference>
<dbReference type="GO" id="GO:0003677">
    <property type="term" value="F:DNA binding"/>
    <property type="evidence" value="ECO:0007669"/>
    <property type="project" value="UniProtKB-KW"/>
</dbReference>
<dbReference type="GO" id="GO:0006357">
    <property type="term" value="P:regulation of transcription by RNA polymerase II"/>
    <property type="evidence" value="ECO:0000318"/>
    <property type="project" value="GO_Central"/>
</dbReference>
<keyword evidence="1" id="KW-0805">Transcription regulation</keyword>
<dbReference type="InterPro" id="IPR003316">
    <property type="entry name" value="E2F_WHTH_DNA-bd_dom"/>
</dbReference>
<dbReference type="Gene3D" id="1.10.10.10">
    <property type="entry name" value="Winged helix-like DNA-binding domain superfamily/Winged helix DNA-binding domain"/>
    <property type="match status" value="1"/>
</dbReference>